<dbReference type="GO" id="GO:0003676">
    <property type="term" value="F:nucleic acid binding"/>
    <property type="evidence" value="ECO:0007669"/>
    <property type="project" value="InterPro"/>
</dbReference>
<comment type="caution">
    <text evidence="17">The sequence shown here is derived from an EMBL/GenBank/DDBJ whole genome shotgun (WGS) entry which is preliminary data.</text>
</comment>
<dbReference type="FunFam" id="1.10.238.10:FF:000370">
    <property type="entry name" value="Mitochondrial substrate carrier family protein"/>
    <property type="match status" value="1"/>
</dbReference>
<dbReference type="FunFam" id="1.50.40.10:FF:000067">
    <property type="entry name" value="Mitochondrial substrate carrier family protein"/>
    <property type="match status" value="1"/>
</dbReference>
<dbReference type="GO" id="GO:0005743">
    <property type="term" value="C:mitochondrial inner membrane"/>
    <property type="evidence" value="ECO:0007669"/>
    <property type="project" value="UniProtKB-SubCell"/>
</dbReference>
<feature type="domain" description="EF-hand" evidence="16">
    <location>
        <begin position="60"/>
        <end position="95"/>
    </location>
</feature>
<evidence type="ECO:0000313" key="17">
    <source>
        <dbReference type="EMBL" id="KAG6534006.1"/>
    </source>
</evidence>
<keyword evidence="8" id="KW-0677">Repeat</keyword>
<dbReference type="FunFam" id="1.10.238.10:FF:000138">
    <property type="entry name" value="Calcium-binding mitochondrial carrier protein SCaMC-1"/>
    <property type="match status" value="1"/>
</dbReference>
<name>A0A8J5I5M9_ZINOF</name>
<dbReference type="GO" id="GO:0005315">
    <property type="term" value="F:phosphate transmembrane transporter activity"/>
    <property type="evidence" value="ECO:0007669"/>
    <property type="project" value="UniProtKB-ARBA"/>
</dbReference>
<dbReference type="CDD" id="cd15898">
    <property type="entry name" value="EFh_PI-PLC"/>
    <property type="match status" value="1"/>
</dbReference>
<dbReference type="PROSITE" id="PS50920">
    <property type="entry name" value="SOLCAR"/>
    <property type="match status" value="2"/>
</dbReference>
<feature type="domain" description="EF-hand" evidence="16">
    <location>
        <begin position="96"/>
        <end position="131"/>
    </location>
</feature>
<feature type="region of interest" description="Disordered" evidence="15">
    <location>
        <begin position="1"/>
        <end position="42"/>
    </location>
</feature>
<dbReference type="SUPFAM" id="SSF103506">
    <property type="entry name" value="Mitochondrial carrier"/>
    <property type="match status" value="1"/>
</dbReference>
<keyword evidence="13 14" id="KW-0472">Membrane</keyword>
<evidence type="ECO:0000256" key="9">
    <source>
        <dbReference type="ARBA" id="ARBA00022792"/>
    </source>
</evidence>
<dbReference type="GO" id="GO:0005509">
    <property type="term" value="F:calcium ion binding"/>
    <property type="evidence" value="ECO:0007669"/>
    <property type="project" value="InterPro"/>
</dbReference>
<evidence type="ECO:0000256" key="1">
    <source>
        <dbReference type="ARBA" id="ARBA00001968"/>
    </source>
</evidence>
<feature type="domain" description="EF-hand" evidence="16">
    <location>
        <begin position="163"/>
        <end position="198"/>
    </location>
</feature>
<dbReference type="PRINTS" id="PR00926">
    <property type="entry name" value="MITOCARRIER"/>
</dbReference>
<dbReference type="Gene3D" id="1.50.40.10">
    <property type="entry name" value="Mitochondrial carrier domain"/>
    <property type="match status" value="1"/>
</dbReference>
<dbReference type="PROSITE" id="PS00018">
    <property type="entry name" value="EF_HAND_1"/>
    <property type="match status" value="2"/>
</dbReference>
<dbReference type="GO" id="GO:0080122">
    <property type="term" value="F:AMP transmembrane transporter activity"/>
    <property type="evidence" value="ECO:0007669"/>
    <property type="project" value="UniProtKB-ARBA"/>
</dbReference>
<evidence type="ECO:0000256" key="5">
    <source>
        <dbReference type="ARBA" id="ARBA00022448"/>
    </source>
</evidence>
<dbReference type="GO" id="GO:0035435">
    <property type="term" value="P:phosphate ion transmembrane transport"/>
    <property type="evidence" value="ECO:0007669"/>
    <property type="project" value="UniProtKB-ARBA"/>
</dbReference>
<gene>
    <name evidence="17" type="ORF">ZIOFF_007887</name>
</gene>
<protein>
    <recommendedName>
        <fullName evidence="16">EF-hand domain-containing protein</fullName>
    </recommendedName>
</protein>
<feature type="repeat" description="Solcar" evidence="14">
    <location>
        <begin position="325"/>
        <end position="412"/>
    </location>
</feature>
<evidence type="ECO:0000256" key="13">
    <source>
        <dbReference type="ARBA" id="ARBA00023136"/>
    </source>
</evidence>
<keyword evidence="9" id="KW-0999">Mitochondrion inner membrane</keyword>
<dbReference type="AlphaFoldDB" id="A0A8J5I5M9"/>
<accession>A0A8J5I5M9</accession>
<dbReference type="InterPro" id="IPR011992">
    <property type="entry name" value="EF-hand-dom_pair"/>
</dbReference>
<dbReference type="GO" id="GO:0015217">
    <property type="term" value="F:ADP transmembrane transporter activity"/>
    <property type="evidence" value="ECO:0007669"/>
    <property type="project" value="UniProtKB-ARBA"/>
</dbReference>
<dbReference type="InterPro" id="IPR023395">
    <property type="entry name" value="MCP_dom_sf"/>
</dbReference>
<proteinExistence type="inferred from homology"/>
<dbReference type="InterPro" id="IPR002067">
    <property type="entry name" value="MCP"/>
</dbReference>
<sequence length="863" mass="96542">MSGAVKAVEQRIDFPAKMETPPTEADQKQHRKQGGCNPVKKPGPVSMDHVLLALRETKEEREARIRSLFGFFDKAGLGYLDYDQIETGLSGLNIPAEYKYARDLLKVCDSDRDGRVEYQEFRRYMDGKELELYRIFQAIDVEHNGCILPEELWDALIEAGIEIDDEELASFVDHVDKDNNGIITFEEWRDFLLLYPHEITMENIYQYWEKVCHIDIGEQAVIPEGISKHSNAAKYLIAGGVAGATSRTTTAPLDRLKVILQVQTTQACILPATKKIWRESGFLGFFRGNGLNVMKVAPESALRFFAFELLKDYIVKAKGTDKSDIGASGRLIAGGLAGAVAQTAIYPLDLVKTRLQTHACEGSRVPSLATLTKDIWVHEGPRAFYRGVVPSLLGIIPYAGIDLTAYETLKEMSRTYILNNTGPLVQLGCGTISGALGATCVYPLQVIRTRPSVPTPLLLIVGCLMCSGKPLEMKDLGGSIKGYSRTYSKNFPNFSPYPTIIDMADYKYYDNEEKITVRLLVSEELLFQWHLEFIGMGKQYSFMSQTETAAAMGSIDVWEHNFVEQLELIAAIRPCFPIVALDTEFSGFIHCTPRRFTEEERYRDVKHNVDNLHVIQLGFTLFDDHGNQPMPGPGVSWQINFSDYDPDDDPSLPTPIRKSGIDLQRNRREGVSSSERCAALLREKLFCQGGNFVTFHGLYDVAYLLKILTGGKPLPDTLREFMTEAWSIFGGRLFDIKYMARFCHGLLGGELGLEKLANLLKVEADGVAHQAGFDSLVTGLIFHELHKRWEIDDEQVSMILYGLESACQEIKAPSSFNPLLRSPASTGSGVMVPLPMMRSPCPFRSQRGGVSVHPLATPYMIKW</sequence>
<dbReference type="Proteomes" id="UP000734854">
    <property type="component" value="Unassembled WGS sequence"/>
</dbReference>
<dbReference type="InterPro" id="IPR018108">
    <property type="entry name" value="MCP_transmembrane"/>
</dbReference>
<evidence type="ECO:0000259" key="16">
    <source>
        <dbReference type="PROSITE" id="PS50222"/>
    </source>
</evidence>
<organism evidence="17 18">
    <name type="scientific">Zingiber officinale</name>
    <name type="common">Ginger</name>
    <name type="synonym">Amomum zingiber</name>
    <dbReference type="NCBI Taxonomy" id="94328"/>
    <lineage>
        <taxon>Eukaryota</taxon>
        <taxon>Viridiplantae</taxon>
        <taxon>Streptophyta</taxon>
        <taxon>Embryophyta</taxon>
        <taxon>Tracheophyta</taxon>
        <taxon>Spermatophyta</taxon>
        <taxon>Magnoliopsida</taxon>
        <taxon>Liliopsida</taxon>
        <taxon>Zingiberales</taxon>
        <taxon>Zingiberaceae</taxon>
        <taxon>Zingiber</taxon>
    </lineage>
</organism>
<evidence type="ECO:0000256" key="12">
    <source>
        <dbReference type="ARBA" id="ARBA00023128"/>
    </source>
</evidence>
<keyword evidence="11" id="KW-1133">Transmembrane helix</keyword>
<keyword evidence="18" id="KW-1185">Reference proteome</keyword>
<comment type="cofactor">
    <cofactor evidence="1">
        <name>a divalent metal cation</name>
        <dbReference type="ChEBI" id="CHEBI:60240"/>
    </cofactor>
</comment>
<dbReference type="InterPro" id="IPR018247">
    <property type="entry name" value="EF_Hand_1_Ca_BS"/>
</dbReference>
<evidence type="ECO:0000256" key="4">
    <source>
        <dbReference type="ARBA" id="ARBA00008372"/>
    </source>
</evidence>
<evidence type="ECO:0000256" key="14">
    <source>
        <dbReference type="PROSITE-ProRule" id="PRU00282"/>
    </source>
</evidence>
<dbReference type="Pfam" id="PF13499">
    <property type="entry name" value="EF-hand_7"/>
    <property type="match status" value="1"/>
</dbReference>
<evidence type="ECO:0000256" key="11">
    <source>
        <dbReference type="ARBA" id="ARBA00022989"/>
    </source>
</evidence>
<dbReference type="SMART" id="SM00054">
    <property type="entry name" value="EFh"/>
    <property type="match status" value="4"/>
</dbReference>
<dbReference type="GO" id="GO:0005347">
    <property type="term" value="F:ATP transmembrane transporter activity"/>
    <property type="evidence" value="ECO:0007669"/>
    <property type="project" value="UniProtKB-ARBA"/>
</dbReference>
<dbReference type="Gene3D" id="3.30.420.10">
    <property type="entry name" value="Ribonuclease H-like superfamily/Ribonuclease H"/>
    <property type="match status" value="1"/>
</dbReference>
<keyword evidence="5" id="KW-0813">Transport</keyword>
<dbReference type="InterPro" id="IPR012337">
    <property type="entry name" value="RNaseH-like_sf"/>
</dbReference>
<comment type="subcellular location">
    <subcellularLocation>
        <location evidence="2">Mitochondrion inner membrane</location>
        <topology evidence="2">Multi-pass membrane protein</topology>
    </subcellularLocation>
</comment>
<feature type="domain" description="EF-hand" evidence="16">
    <location>
        <begin position="132"/>
        <end position="162"/>
    </location>
</feature>
<keyword evidence="10" id="KW-0106">Calcium</keyword>
<dbReference type="PANTHER" id="PTHR24089">
    <property type="entry name" value="SOLUTE CARRIER FAMILY 25"/>
    <property type="match status" value="1"/>
</dbReference>
<dbReference type="Gene3D" id="1.10.238.10">
    <property type="entry name" value="EF-hand"/>
    <property type="match status" value="2"/>
</dbReference>
<comment type="similarity">
    <text evidence="4">Belongs to the CAF1 family.</text>
</comment>
<evidence type="ECO:0000256" key="8">
    <source>
        <dbReference type="ARBA" id="ARBA00022737"/>
    </source>
</evidence>
<dbReference type="PROSITE" id="PS50222">
    <property type="entry name" value="EF_HAND_2"/>
    <property type="match status" value="4"/>
</dbReference>
<dbReference type="InterPro" id="IPR002048">
    <property type="entry name" value="EF_hand_dom"/>
</dbReference>
<feature type="repeat" description="Solcar" evidence="14">
    <location>
        <begin position="230"/>
        <end position="313"/>
    </location>
</feature>
<evidence type="ECO:0000256" key="15">
    <source>
        <dbReference type="SAM" id="MobiDB-lite"/>
    </source>
</evidence>
<keyword evidence="7" id="KW-0479">Metal-binding</keyword>
<keyword evidence="6 14" id="KW-0812">Transmembrane</keyword>
<reference evidence="17 18" key="1">
    <citation type="submission" date="2020-08" db="EMBL/GenBank/DDBJ databases">
        <title>Plant Genome Project.</title>
        <authorList>
            <person name="Zhang R.-G."/>
        </authorList>
    </citation>
    <scope>NUCLEOTIDE SEQUENCE [LARGE SCALE GENOMIC DNA]</scope>
    <source>
        <tissue evidence="17">Rhizome</tissue>
    </source>
</reference>
<dbReference type="EMBL" id="JACMSC010000002">
    <property type="protein sequence ID" value="KAG6534006.1"/>
    <property type="molecule type" value="Genomic_DNA"/>
</dbReference>
<dbReference type="SUPFAM" id="SSF47473">
    <property type="entry name" value="EF-hand"/>
    <property type="match status" value="1"/>
</dbReference>
<dbReference type="InterPro" id="IPR006941">
    <property type="entry name" value="RNase_CAF1"/>
</dbReference>
<evidence type="ECO:0000256" key="6">
    <source>
        <dbReference type="ARBA" id="ARBA00022692"/>
    </source>
</evidence>
<dbReference type="Pfam" id="PF04857">
    <property type="entry name" value="CAF1"/>
    <property type="match status" value="2"/>
</dbReference>
<evidence type="ECO:0000256" key="2">
    <source>
        <dbReference type="ARBA" id="ARBA00004448"/>
    </source>
</evidence>
<evidence type="ECO:0000313" key="18">
    <source>
        <dbReference type="Proteomes" id="UP000734854"/>
    </source>
</evidence>
<evidence type="ECO:0000256" key="10">
    <source>
        <dbReference type="ARBA" id="ARBA00022837"/>
    </source>
</evidence>
<dbReference type="Pfam" id="PF13202">
    <property type="entry name" value="EF-hand_5"/>
    <property type="match status" value="1"/>
</dbReference>
<evidence type="ECO:0000256" key="7">
    <source>
        <dbReference type="ARBA" id="ARBA00022723"/>
    </source>
</evidence>
<dbReference type="Pfam" id="PF00153">
    <property type="entry name" value="Mito_carr"/>
    <property type="match status" value="2"/>
</dbReference>
<comment type="similarity">
    <text evidence="3">Belongs to the mitochondrial carrier (TC 2.A.29) family.</text>
</comment>
<evidence type="ECO:0000256" key="3">
    <source>
        <dbReference type="ARBA" id="ARBA00006375"/>
    </source>
</evidence>
<keyword evidence="12" id="KW-0496">Mitochondrion</keyword>
<dbReference type="SUPFAM" id="SSF53098">
    <property type="entry name" value="Ribonuclease H-like"/>
    <property type="match status" value="1"/>
</dbReference>
<dbReference type="InterPro" id="IPR036397">
    <property type="entry name" value="RNaseH_sf"/>
</dbReference>